<dbReference type="Pfam" id="PF02514">
    <property type="entry name" value="CobN-Mg_chel"/>
    <property type="match status" value="1"/>
</dbReference>
<evidence type="ECO:0000256" key="1">
    <source>
        <dbReference type="ARBA" id="ARBA00010851"/>
    </source>
</evidence>
<keyword evidence="7" id="KW-0149">Chlorophyll biosynthesis</keyword>
<comment type="catalytic activity">
    <reaction evidence="9">
        <text>protoporphyrin IX + Mg(2+) + ATP + H2O = Mg-protoporphyrin IX + ADP + phosphate + 3 H(+)</text>
        <dbReference type="Rhea" id="RHEA:13961"/>
        <dbReference type="ChEBI" id="CHEBI:15377"/>
        <dbReference type="ChEBI" id="CHEBI:15378"/>
        <dbReference type="ChEBI" id="CHEBI:18420"/>
        <dbReference type="ChEBI" id="CHEBI:30616"/>
        <dbReference type="ChEBI" id="CHEBI:43474"/>
        <dbReference type="ChEBI" id="CHEBI:57306"/>
        <dbReference type="ChEBI" id="CHEBI:60492"/>
        <dbReference type="ChEBI" id="CHEBI:456216"/>
        <dbReference type="EC" id="6.6.1.1"/>
    </reaction>
</comment>
<keyword evidence="3" id="KW-0602">Photosynthesis</keyword>
<evidence type="ECO:0000256" key="9">
    <source>
        <dbReference type="ARBA" id="ARBA00048693"/>
    </source>
</evidence>
<evidence type="ECO:0000256" key="4">
    <source>
        <dbReference type="ARBA" id="ARBA00022598"/>
    </source>
</evidence>
<keyword evidence="13" id="KW-1185">Reference proteome</keyword>
<organism evidence="12 13">
    <name type="scientific">Gracilariopsis chorda</name>
    <dbReference type="NCBI Taxonomy" id="448386"/>
    <lineage>
        <taxon>Eukaryota</taxon>
        <taxon>Rhodophyta</taxon>
        <taxon>Florideophyceae</taxon>
        <taxon>Rhodymeniophycidae</taxon>
        <taxon>Gracilariales</taxon>
        <taxon>Gracilariaceae</taxon>
        <taxon>Gracilariopsis</taxon>
    </lineage>
</organism>
<evidence type="ECO:0000259" key="10">
    <source>
        <dbReference type="Pfam" id="PF02514"/>
    </source>
</evidence>
<evidence type="ECO:0000256" key="6">
    <source>
        <dbReference type="ARBA" id="ARBA00022840"/>
    </source>
</evidence>
<dbReference type="GO" id="GO:0015979">
    <property type="term" value="P:photosynthesis"/>
    <property type="evidence" value="ECO:0007669"/>
    <property type="project" value="UniProtKB-KW"/>
</dbReference>
<name>A0A2V3IER2_9FLOR</name>
<dbReference type="InterPro" id="IPR003672">
    <property type="entry name" value="CobN/Mg_chltase"/>
</dbReference>
<protein>
    <recommendedName>
        <fullName evidence="2">magnesium chelatase</fullName>
        <ecNumber evidence="2">6.6.1.1</ecNumber>
    </recommendedName>
</protein>
<dbReference type="Pfam" id="PF11965">
    <property type="entry name" value="DUF3479"/>
    <property type="match status" value="1"/>
</dbReference>
<evidence type="ECO:0000256" key="5">
    <source>
        <dbReference type="ARBA" id="ARBA00022741"/>
    </source>
</evidence>
<dbReference type="GO" id="GO:0005524">
    <property type="term" value="F:ATP binding"/>
    <property type="evidence" value="ECO:0007669"/>
    <property type="project" value="UniProtKB-KW"/>
</dbReference>
<keyword evidence="5" id="KW-0547">Nucleotide-binding</keyword>
<dbReference type="GO" id="GO:0016851">
    <property type="term" value="F:magnesium chelatase activity"/>
    <property type="evidence" value="ECO:0007669"/>
    <property type="project" value="UniProtKB-EC"/>
</dbReference>
<evidence type="ECO:0000256" key="2">
    <source>
        <dbReference type="ARBA" id="ARBA00012825"/>
    </source>
</evidence>
<dbReference type="EMBL" id="NBIV01000281">
    <property type="protein sequence ID" value="PXF40575.1"/>
    <property type="molecule type" value="Genomic_DNA"/>
</dbReference>
<keyword evidence="6" id="KW-0067">ATP-binding</keyword>
<comment type="pathway">
    <text evidence="8">Porphyrin-containing compound metabolism.</text>
</comment>
<dbReference type="CDD" id="cd10150">
    <property type="entry name" value="CobN_like"/>
    <property type="match status" value="1"/>
</dbReference>
<reference evidence="12 13" key="1">
    <citation type="journal article" date="2018" name="Mol. Biol. Evol.">
        <title>Analysis of the draft genome of the red seaweed Gracilariopsis chorda provides insights into genome size evolution in Rhodophyta.</title>
        <authorList>
            <person name="Lee J."/>
            <person name="Yang E.C."/>
            <person name="Graf L."/>
            <person name="Yang J.H."/>
            <person name="Qiu H."/>
            <person name="Zel Zion U."/>
            <person name="Chan C.X."/>
            <person name="Stephens T.G."/>
            <person name="Weber A.P.M."/>
            <person name="Boo G.H."/>
            <person name="Boo S.M."/>
            <person name="Kim K.M."/>
            <person name="Shin Y."/>
            <person name="Jung M."/>
            <person name="Lee S.J."/>
            <person name="Yim H.S."/>
            <person name="Lee J.H."/>
            <person name="Bhattacharya D."/>
            <person name="Yoon H.S."/>
        </authorList>
    </citation>
    <scope>NUCLEOTIDE SEQUENCE [LARGE SCALE GENOMIC DNA]</scope>
    <source>
        <strain evidence="12 13">SKKU-2015</strain>
        <tissue evidence="12">Whole body</tissue>
    </source>
</reference>
<evidence type="ECO:0000313" key="13">
    <source>
        <dbReference type="Proteomes" id="UP000247409"/>
    </source>
</evidence>
<sequence>MTATQANTHSAAFLPPLPLRGALLQKPACDSRLSPASLRQVTRSVLPATPPSSSSRLNKPLLPTSLPARIVLIAGFETFNLSTYKKARQIVDSLGITLDVFTERDVGSNDQRLQQALRDADVVFCSLLFDYDQVEWLKKHINQKPNVFVFESALELMSETRVGSFQMKGATSKQDSSKSDMPKALKLILRKLGLIGREEDKLAGYLSMLKNAPKFLKLLPGRKVRDLRNWLTVYAYWNAGGVDNVVAMCKYIVLEVLESQLPSQQSIPEISQIPNMGLLHPEYDGFFDNPAQYLKWYEKKFPSRRSYPRVALLLYRKHVISKLKYIPKLISYLENECIIPVPVFITGVEAHIVVRDYLTSEHKENKRMANERIYGSYKRGQVGLVDAVVSTIGFPLVGGPAGSMAGARNANVGKTILQQMNVPYVVAAPLLIQDLRSWHETGVAGLQSVVLYSLPELDGAIDTVCIGGLVGDQIYLVSDRIRRLTGRLNKWIALKRKPNCEKRVAIIIYGFPPSIGATGTAALLNVPKSLSNILRRLHKAGYDVGDGFKRTPEEILQMVKQSDEVLQGGTLAGMSAREAYQNMTKVASSDLREWIGSRNTKRIENAWNGDLGSSKNIKTFEQMHLLGGVSFGNVWIGVQPPLGIVGDPMRMMFDRDLTPHPQYAAFYRWLEEDMRCDATIHVGTHGTYEWLPGNPLGNTKESWSDIFVGNLPNLYIYAANNPSEGSLAKRRGYATIVSHNVPPYGRSGLYGQLEEMKNLVWEFNEAKQMGSPEEKLNEIRSCLVDKIVTSGLNVDLGIDMNGLSASADFIAEVSLYLKTLESRLFSSGLHVLGKPPTPEEAVGYVEAIIGEDPENIPEEHRVELARSIVTSVMDVSTDPNVSDWSAFDSSKYQQLPCYTKARDVVMKLLDTSRELDNIVRGLDGEYIEAVPGGDVLRDGAGVLPTGANIHALDPYRLPSPAAYATGKAISERTIRAHQDEHDGAYPETVAVPVWGLDNIKTKGESVGIALGFLGARPVLDGTGRVVRFELIELEELGRPRIDVLLNLSGIFRDSFEHVVYLLDDVCRRAAEAEEPGEKNFVRKHAQRMAETDGEVDTGARLFSNPPGDYGSMVNEQVADSTWESGDELAETFLSRNAYIYGRDKGGKRDEVTFRTMLSTTSRVVQQIDSVEYGLSDIQEYYANTGALLRAARKESKNDNIRASIVESFGAARDGGAGREPKDLEQVLRMELRTRLLNPKWADKMLQNGAGGAFEVSTRMTALIGWGGTAGYGDKFVFEQAAERYVVDEHNRELLRKSSPEAFRNVLSRFLEAAGRGIWRDPDEELLRSIREQLDDVDSEIEGVLR</sequence>
<evidence type="ECO:0000256" key="7">
    <source>
        <dbReference type="ARBA" id="ARBA00023171"/>
    </source>
</evidence>
<dbReference type="InterPro" id="IPR022571">
    <property type="entry name" value="Mg_chelatase_H_N"/>
</dbReference>
<gene>
    <name evidence="12" type="ORF">BWQ96_09714</name>
</gene>
<dbReference type="PANTHER" id="PTHR44119:SF1">
    <property type="entry name" value="MAGNESIUM-CHELATASE SUBUNIT CHLH, CHLOROPLASTIC"/>
    <property type="match status" value="1"/>
</dbReference>
<evidence type="ECO:0000256" key="8">
    <source>
        <dbReference type="ARBA" id="ARBA00023444"/>
    </source>
</evidence>
<comment type="similarity">
    <text evidence="1">Belongs to the Mg-chelatase subunit H family.</text>
</comment>
<evidence type="ECO:0000256" key="3">
    <source>
        <dbReference type="ARBA" id="ARBA00022531"/>
    </source>
</evidence>
<dbReference type="PANTHER" id="PTHR44119">
    <property type="entry name" value="MAGNESIUM-CHELATASE SUBUNIT CHLH, CHLOROPLASTIC"/>
    <property type="match status" value="1"/>
</dbReference>
<dbReference type="STRING" id="448386.A0A2V3IER2"/>
<comment type="caution">
    <text evidence="12">The sequence shown here is derived from an EMBL/GenBank/DDBJ whole genome shotgun (WGS) entry which is preliminary data.</text>
</comment>
<evidence type="ECO:0000313" key="12">
    <source>
        <dbReference type="EMBL" id="PXF40575.1"/>
    </source>
</evidence>
<feature type="domain" description="CobN/magnesium chelatase" evidence="10">
    <location>
        <begin position="234"/>
        <end position="1324"/>
    </location>
</feature>
<accession>A0A2V3IER2</accession>
<dbReference type="GO" id="GO:0015995">
    <property type="term" value="P:chlorophyll biosynthetic process"/>
    <property type="evidence" value="ECO:0007669"/>
    <property type="project" value="UniProtKB-KW"/>
</dbReference>
<feature type="domain" description="Magnesium chelatase subunit H N-terminal" evidence="11">
    <location>
        <begin position="69"/>
        <end position="231"/>
    </location>
</feature>
<dbReference type="OrthoDB" id="10252009at2759"/>
<proteinExistence type="inferred from homology"/>
<dbReference type="EC" id="6.6.1.1" evidence="2"/>
<keyword evidence="4" id="KW-0436">Ligase</keyword>
<dbReference type="Proteomes" id="UP000247409">
    <property type="component" value="Unassembled WGS sequence"/>
</dbReference>
<evidence type="ECO:0000259" key="11">
    <source>
        <dbReference type="Pfam" id="PF11965"/>
    </source>
</evidence>